<gene>
    <name evidence="3" type="ORF">HNP90_000633</name>
</gene>
<dbReference type="Pfam" id="PF05048">
    <property type="entry name" value="NosD"/>
    <property type="match status" value="1"/>
</dbReference>
<reference evidence="3 4" key="1">
    <citation type="submission" date="2020-07" db="EMBL/GenBank/DDBJ databases">
        <title>Genomic Encyclopedia of Type Strains, Phase IV (KMG-V): Genome sequencing to study the core and pangenomes of soil and plant-associated prokaryotes.</title>
        <authorList>
            <person name="Whitman W."/>
        </authorList>
    </citation>
    <scope>NUCLEOTIDE SEQUENCE [LARGE SCALE GENOMIC DNA]</scope>
    <source>
        <strain evidence="3 4">C8</strain>
    </source>
</reference>
<organism evidence="3 4">
    <name type="scientific">Methanococcus maripaludis</name>
    <name type="common">Methanococcus deltae</name>
    <dbReference type="NCBI Taxonomy" id="39152"/>
    <lineage>
        <taxon>Archaea</taxon>
        <taxon>Methanobacteriati</taxon>
        <taxon>Methanobacteriota</taxon>
        <taxon>Methanomada group</taxon>
        <taxon>Methanococci</taxon>
        <taxon>Methanococcales</taxon>
        <taxon>Methanococcaceae</taxon>
        <taxon>Methanococcus</taxon>
    </lineage>
</organism>
<proteinExistence type="predicted"/>
<evidence type="ECO:0000313" key="3">
    <source>
        <dbReference type="EMBL" id="MBA2861754.1"/>
    </source>
</evidence>
<dbReference type="Gene3D" id="2.160.20.10">
    <property type="entry name" value="Single-stranded right-handed beta-helix, Pectin lyase-like"/>
    <property type="match status" value="1"/>
</dbReference>
<comment type="caution">
    <text evidence="3">The sequence shown here is derived from an EMBL/GenBank/DDBJ whole genome shotgun (WGS) entry which is preliminary data.</text>
</comment>
<name>A0A7J9PG34_METMI</name>
<dbReference type="InterPro" id="IPR011050">
    <property type="entry name" value="Pectin_lyase_fold/virulence"/>
</dbReference>
<dbReference type="AlphaFoldDB" id="A0A7J9PG34"/>
<dbReference type="InterPro" id="IPR007742">
    <property type="entry name" value="NosD_dom"/>
</dbReference>
<accession>A0A7J9PG34</accession>
<dbReference type="RefSeq" id="WP_012068308.1">
    <property type="nucleotide sequence ID" value="NZ_JACDUL010000002.1"/>
</dbReference>
<sequence>MKKVLILALIALCLVVPSSASRIEYNMTISEPGTYTLSEDMLIPGYQHGILIKSSNVVLDGQNHQLMGNNSEMYPYGIEVYTIGENKVENVTIKNLTIKDCYEAVFIVDARNVTVINCEFENNTYFLESLAPEIYFYLNKIHEGQSAKFYSAPLASPKLSYNYNGSEYTYRLGNYYEGYVGTEKENEGVYKGLYGVLDGESVSAYEIYPLIETPENYEVLEIIYPEIERVSPSSEGIILDIFALKSSSKNYIITDEVPSEDDDSSSGSSGSSGGSSYARDLSGGITSTVIKHVISNSNVVYGSEIDEGFAEQLRENLQNGNNYELSEDTIIVGGPNANGLANSYNGEFEVPISNNYPGENRGIIQVQNIEVHVGNFIKTYQVIYIAGSDRFGTQAALEYFKTLDELPEGPITVEWTAKGPVLVE</sequence>
<evidence type="ECO:0000256" key="1">
    <source>
        <dbReference type="SAM" id="MobiDB-lite"/>
    </source>
</evidence>
<dbReference type="SUPFAM" id="SSF51126">
    <property type="entry name" value="Pectin lyase-like"/>
    <property type="match status" value="1"/>
</dbReference>
<dbReference type="InterPro" id="IPR012334">
    <property type="entry name" value="Pectin_lyas_fold"/>
</dbReference>
<protein>
    <recommendedName>
        <fullName evidence="2">Periplasmic copper-binding protein NosD beta helix domain-containing protein</fullName>
    </recommendedName>
</protein>
<dbReference type="Proteomes" id="UP000533207">
    <property type="component" value="Unassembled WGS sequence"/>
</dbReference>
<feature type="domain" description="Periplasmic copper-binding protein NosD beta helix" evidence="2">
    <location>
        <begin position="48"/>
        <end position="181"/>
    </location>
</feature>
<dbReference type="EMBL" id="JACDUL010000002">
    <property type="protein sequence ID" value="MBA2861754.1"/>
    <property type="molecule type" value="Genomic_DNA"/>
</dbReference>
<evidence type="ECO:0000259" key="2">
    <source>
        <dbReference type="Pfam" id="PF05048"/>
    </source>
</evidence>
<feature type="region of interest" description="Disordered" evidence="1">
    <location>
        <begin position="256"/>
        <end position="277"/>
    </location>
</feature>
<evidence type="ECO:0000313" key="4">
    <source>
        <dbReference type="Proteomes" id="UP000533207"/>
    </source>
</evidence>